<dbReference type="CDD" id="cd18787">
    <property type="entry name" value="SF2_C_DEAD"/>
    <property type="match status" value="1"/>
</dbReference>
<dbReference type="EMBL" id="OIVN01000935">
    <property type="protein sequence ID" value="SPC87647.1"/>
    <property type="molecule type" value="Genomic_DNA"/>
</dbReference>
<dbReference type="InterPro" id="IPR001650">
    <property type="entry name" value="Helicase_C-like"/>
</dbReference>
<feature type="domain" description="Helicase C-terminal" evidence="10">
    <location>
        <begin position="340"/>
        <end position="494"/>
    </location>
</feature>
<dbReference type="EC" id="3.6.4.13" evidence="1"/>
<keyword evidence="4" id="KW-0347">Helicase</keyword>
<keyword evidence="5" id="KW-0067">ATP-binding</keyword>
<evidence type="ECO:0000259" key="9">
    <source>
        <dbReference type="PROSITE" id="PS51192"/>
    </source>
</evidence>
<proteinExistence type="predicted"/>
<dbReference type="CDD" id="cd17963">
    <property type="entry name" value="DEADc_DDX19_DDX25"/>
    <property type="match status" value="1"/>
</dbReference>
<dbReference type="SMART" id="SM00490">
    <property type="entry name" value="HELICc"/>
    <property type="match status" value="1"/>
</dbReference>
<feature type="short sequence motif" description="Q motif" evidence="7">
    <location>
        <begin position="102"/>
        <end position="131"/>
    </location>
</feature>
<evidence type="ECO:0000313" key="12">
    <source>
        <dbReference type="EMBL" id="SPC87647.1"/>
    </source>
</evidence>
<reference evidence="12" key="1">
    <citation type="submission" date="2018-02" db="EMBL/GenBank/DDBJ databases">
        <authorList>
            <person name="Cohen D.B."/>
            <person name="Kent A.D."/>
        </authorList>
    </citation>
    <scope>NUCLEOTIDE SEQUENCE</scope>
</reference>
<dbReference type="Pfam" id="PF00271">
    <property type="entry name" value="Helicase_C"/>
    <property type="match status" value="1"/>
</dbReference>
<evidence type="ECO:0000259" key="11">
    <source>
        <dbReference type="PROSITE" id="PS51195"/>
    </source>
</evidence>
<keyword evidence="3" id="KW-0378">Hydrolase</keyword>
<evidence type="ECO:0000256" key="3">
    <source>
        <dbReference type="ARBA" id="ARBA00022801"/>
    </source>
</evidence>
<name>A0A2N9F9R8_FAGSY</name>
<feature type="compositionally biased region" description="Polar residues" evidence="8">
    <location>
        <begin position="48"/>
        <end position="57"/>
    </location>
</feature>
<feature type="compositionally biased region" description="Basic and acidic residues" evidence="8">
    <location>
        <begin position="28"/>
        <end position="38"/>
    </location>
</feature>
<evidence type="ECO:0000256" key="7">
    <source>
        <dbReference type="PROSITE-ProRule" id="PRU00552"/>
    </source>
</evidence>
<evidence type="ECO:0000256" key="6">
    <source>
        <dbReference type="ARBA" id="ARBA00022884"/>
    </source>
</evidence>
<dbReference type="Pfam" id="PF00270">
    <property type="entry name" value="DEAD"/>
    <property type="match status" value="1"/>
</dbReference>
<dbReference type="PROSITE" id="PS51192">
    <property type="entry name" value="HELICASE_ATP_BIND_1"/>
    <property type="match status" value="1"/>
</dbReference>
<dbReference type="SUPFAM" id="SSF52540">
    <property type="entry name" value="P-loop containing nucleoside triphosphate hydrolases"/>
    <property type="match status" value="1"/>
</dbReference>
<evidence type="ECO:0000256" key="5">
    <source>
        <dbReference type="ARBA" id="ARBA00022840"/>
    </source>
</evidence>
<evidence type="ECO:0000256" key="4">
    <source>
        <dbReference type="ARBA" id="ARBA00022806"/>
    </source>
</evidence>
<dbReference type="AlphaFoldDB" id="A0A2N9F9R8"/>
<dbReference type="InterPro" id="IPR014014">
    <property type="entry name" value="RNA_helicase_DEAD_Q_motif"/>
</dbReference>
<accession>A0A2N9F9R8</accession>
<dbReference type="PROSITE" id="PS51194">
    <property type="entry name" value="HELICASE_CTER"/>
    <property type="match status" value="1"/>
</dbReference>
<evidence type="ECO:0000256" key="2">
    <source>
        <dbReference type="ARBA" id="ARBA00022741"/>
    </source>
</evidence>
<dbReference type="PANTHER" id="PTHR47958">
    <property type="entry name" value="ATP-DEPENDENT RNA HELICASE DBP3"/>
    <property type="match status" value="1"/>
</dbReference>
<dbReference type="PROSITE" id="PS51195">
    <property type="entry name" value="Q_MOTIF"/>
    <property type="match status" value="1"/>
</dbReference>
<dbReference type="SMART" id="SM00487">
    <property type="entry name" value="DEXDc"/>
    <property type="match status" value="1"/>
</dbReference>
<dbReference type="Gene3D" id="3.40.50.300">
    <property type="entry name" value="P-loop containing nucleotide triphosphate hydrolases"/>
    <property type="match status" value="2"/>
</dbReference>
<protein>
    <recommendedName>
        <fullName evidence="1">RNA helicase</fullName>
        <ecNumber evidence="1">3.6.4.13</ecNumber>
    </recommendedName>
</protein>
<dbReference type="InterPro" id="IPR011545">
    <property type="entry name" value="DEAD/DEAH_box_helicase_dom"/>
</dbReference>
<sequence length="505" mass="56433">MAEITDTTDITAATATTTTTTTAPPQEKPAKAELKRWGDEEDDPVEESTASSSSQDKVVSELNVDALTIDDNKNKINEFLEEPEDSHITAVPSGETPYTSASTFEDLNLPQELLKGLYVVMKFQKPSKIQAISLPMILTPPYKDLIAQAHNGSGKTTCFVLGMLSRVDPNLKAPQALCVCPTRELAIQNIEVLQKMATYTGITAECAVPKDITNYVHVSKQPPVSAQVVIGTPGTLRKWMSNRKLNVSNIKILVFDEADHMLAEDGFKDDSLRIKKDIERMSSHCQVLLFSATFNETVKNFVSRIVKDYNQLFVKKEELSLESVKQYKVHCPDQQAKTSVIKDRIFELGEKLGQTIIFVRTRRDAGRLHKELVDLGYAVTTIQGAVSAEDRDKIVQEFKNNLTKVLISTDLLARGFDQQQVNLVINYDLPVKYETQEPDYEVYLHRIGRAGRFGRKGAVFNLLCNEKDEMIMANIERYFGTQVAEVKSWDGDADFENALKAAGLL</sequence>
<organism evidence="12">
    <name type="scientific">Fagus sylvatica</name>
    <name type="common">Beechnut</name>
    <dbReference type="NCBI Taxonomy" id="28930"/>
    <lineage>
        <taxon>Eukaryota</taxon>
        <taxon>Viridiplantae</taxon>
        <taxon>Streptophyta</taxon>
        <taxon>Embryophyta</taxon>
        <taxon>Tracheophyta</taxon>
        <taxon>Spermatophyta</taxon>
        <taxon>Magnoliopsida</taxon>
        <taxon>eudicotyledons</taxon>
        <taxon>Gunneridae</taxon>
        <taxon>Pentapetalae</taxon>
        <taxon>rosids</taxon>
        <taxon>fabids</taxon>
        <taxon>Fagales</taxon>
        <taxon>Fagaceae</taxon>
        <taxon>Fagus</taxon>
    </lineage>
</organism>
<feature type="domain" description="DEAD-box RNA helicase Q" evidence="11">
    <location>
        <begin position="102"/>
        <end position="131"/>
    </location>
</feature>
<evidence type="ECO:0000259" key="10">
    <source>
        <dbReference type="PROSITE" id="PS51194"/>
    </source>
</evidence>
<keyword evidence="6" id="KW-0694">RNA-binding</keyword>
<feature type="region of interest" description="Disordered" evidence="8">
    <location>
        <begin position="1"/>
        <end position="57"/>
    </location>
</feature>
<gene>
    <name evidence="12" type="ORF">FSB_LOCUS15529</name>
</gene>
<dbReference type="GO" id="GO:0003724">
    <property type="term" value="F:RNA helicase activity"/>
    <property type="evidence" value="ECO:0007669"/>
    <property type="project" value="UniProtKB-EC"/>
</dbReference>
<dbReference type="InterPro" id="IPR027417">
    <property type="entry name" value="P-loop_NTPase"/>
</dbReference>
<feature type="domain" description="Helicase ATP-binding" evidence="9">
    <location>
        <begin position="136"/>
        <end position="312"/>
    </location>
</feature>
<feature type="compositionally biased region" description="Low complexity" evidence="8">
    <location>
        <begin position="1"/>
        <end position="23"/>
    </location>
</feature>
<keyword evidence="2" id="KW-0547">Nucleotide-binding</keyword>
<evidence type="ECO:0000256" key="8">
    <source>
        <dbReference type="SAM" id="MobiDB-lite"/>
    </source>
</evidence>
<dbReference type="GO" id="GO:0003723">
    <property type="term" value="F:RNA binding"/>
    <property type="evidence" value="ECO:0007669"/>
    <property type="project" value="UniProtKB-KW"/>
</dbReference>
<dbReference type="GO" id="GO:0005524">
    <property type="term" value="F:ATP binding"/>
    <property type="evidence" value="ECO:0007669"/>
    <property type="project" value="UniProtKB-KW"/>
</dbReference>
<dbReference type="InterPro" id="IPR014001">
    <property type="entry name" value="Helicase_ATP-bd"/>
</dbReference>
<evidence type="ECO:0000256" key="1">
    <source>
        <dbReference type="ARBA" id="ARBA00012552"/>
    </source>
</evidence>
<dbReference type="GO" id="GO:0016787">
    <property type="term" value="F:hydrolase activity"/>
    <property type="evidence" value="ECO:0007669"/>
    <property type="project" value="UniProtKB-KW"/>
</dbReference>